<dbReference type="GO" id="GO:0016301">
    <property type="term" value="F:kinase activity"/>
    <property type="evidence" value="ECO:0007669"/>
    <property type="project" value="UniProtKB-KW"/>
</dbReference>
<feature type="coiled-coil region" evidence="4">
    <location>
        <begin position="18"/>
        <end position="49"/>
    </location>
</feature>
<sequence length="248" mass="27276">MPWLALLVFAVLALAAFALAMHRRARALRKALERLRNDTAARLEDERRQGADAERRRLLDDLHDDIGAKLLNLIHSLERPEQADLVRAVVQDFRDVVSRSHQDACTLLQALGQIREETEARLDACGSRLDWQQSPDTPDPDLDEQQTLHLFRIVREAVTNALRHGHATQVRMRIRAVADELLLDLTDDGPGLPAPGAGAAGRGIAGMRHRARALHGSIGWEAGTLGGTKVILRFPLPAGPLPATTGRV</sequence>
<keyword evidence="7" id="KW-1185">Reference proteome</keyword>
<gene>
    <name evidence="6" type="ORF">H9L17_04155</name>
</gene>
<dbReference type="Proteomes" id="UP000515977">
    <property type="component" value="Chromosome"/>
</dbReference>
<evidence type="ECO:0000313" key="7">
    <source>
        <dbReference type="Proteomes" id="UP000515977"/>
    </source>
</evidence>
<dbReference type="KEGG" id="tbv:H9L17_04155"/>
<dbReference type="Pfam" id="PF02518">
    <property type="entry name" value="HATPase_c"/>
    <property type="match status" value="1"/>
</dbReference>
<protein>
    <submittedName>
        <fullName evidence="6">ATP-binding protein</fullName>
    </submittedName>
</protein>
<keyword evidence="6" id="KW-0067">ATP-binding</keyword>
<accession>A0A7G9QVI0</accession>
<keyword evidence="4" id="KW-0175">Coiled coil</keyword>
<dbReference type="PROSITE" id="PS50109">
    <property type="entry name" value="HIS_KIN"/>
    <property type="match status" value="1"/>
</dbReference>
<evidence type="ECO:0000256" key="3">
    <source>
        <dbReference type="ARBA" id="ARBA00023012"/>
    </source>
</evidence>
<dbReference type="GO" id="GO:0000160">
    <property type="term" value="P:phosphorelay signal transduction system"/>
    <property type="evidence" value="ECO:0007669"/>
    <property type="project" value="UniProtKB-KW"/>
</dbReference>
<dbReference type="PANTHER" id="PTHR24421">
    <property type="entry name" value="NITRATE/NITRITE SENSOR PROTEIN NARX-RELATED"/>
    <property type="match status" value="1"/>
</dbReference>
<dbReference type="EMBL" id="CP060711">
    <property type="protein sequence ID" value="QNN47355.1"/>
    <property type="molecule type" value="Genomic_DNA"/>
</dbReference>
<proteinExistence type="predicted"/>
<dbReference type="InterPro" id="IPR036890">
    <property type="entry name" value="HATPase_C_sf"/>
</dbReference>
<evidence type="ECO:0000256" key="1">
    <source>
        <dbReference type="ARBA" id="ARBA00022679"/>
    </source>
</evidence>
<dbReference type="InterPro" id="IPR050482">
    <property type="entry name" value="Sensor_HK_TwoCompSys"/>
</dbReference>
<reference evidence="6 7" key="1">
    <citation type="submission" date="2020-08" db="EMBL/GenBank/DDBJ databases">
        <title>Genome sequence of Thermomonas brevis KACC 16975T.</title>
        <authorList>
            <person name="Hyun D.-W."/>
            <person name="Bae J.-W."/>
        </authorList>
    </citation>
    <scope>NUCLEOTIDE SEQUENCE [LARGE SCALE GENOMIC DNA]</scope>
    <source>
        <strain evidence="6 7">KACC 16975</strain>
    </source>
</reference>
<organism evidence="6 7">
    <name type="scientific">Thermomonas brevis</name>
    <dbReference type="NCBI Taxonomy" id="215691"/>
    <lineage>
        <taxon>Bacteria</taxon>
        <taxon>Pseudomonadati</taxon>
        <taxon>Pseudomonadota</taxon>
        <taxon>Gammaproteobacteria</taxon>
        <taxon>Lysobacterales</taxon>
        <taxon>Lysobacteraceae</taxon>
        <taxon>Thermomonas</taxon>
    </lineage>
</organism>
<evidence type="ECO:0000256" key="2">
    <source>
        <dbReference type="ARBA" id="ARBA00022777"/>
    </source>
</evidence>
<dbReference type="SMART" id="SM00387">
    <property type="entry name" value="HATPase_c"/>
    <property type="match status" value="1"/>
</dbReference>
<feature type="domain" description="Histidine kinase" evidence="5">
    <location>
        <begin position="150"/>
        <end position="238"/>
    </location>
</feature>
<keyword evidence="6" id="KW-0547">Nucleotide-binding</keyword>
<dbReference type="RefSeq" id="WP_187571102.1">
    <property type="nucleotide sequence ID" value="NZ_CP060711.1"/>
</dbReference>
<keyword evidence="2" id="KW-0418">Kinase</keyword>
<evidence type="ECO:0000256" key="4">
    <source>
        <dbReference type="SAM" id="Coils"/>
    </source>
</evidence>
<keyword evidence="3" id="KW-0902">Two-component regulatory system</keyword>
<evidence type="ECO:0000259" key="5">
    <source>
        <dbReference type="PROSITE" id="PS50109"/>
    </source>
</evidence>
<dbReference type="AlphaFoldDB" id="A0A7G9QVI0"/>
<name>A0A7G9QVI0_9GAMM</name>
<evidence type="ECO:0000313" key="6">
    <source>
        <dbReference type="EMBL" id="QNN47355.1"/>
    </source>
</evidence>
<dbReference type="Gene3D" id="3.30.565.10">
    <property type="entry name" value="Histidine kinase-like ATPase, C-terminal domain"/>
    <property type="match status" value="1"/>
</dbReference>
<dbReference type="InterPro" id="IPR003594">
    <property type="entry name" value="HATPase_dom"/>
</dbReference>
<keyword evidence="1" id="KW-0808">Transferase</keyword>
<dbReference type="GO" id="GO:0005524">
    <property type="term" value="F:ATP binding"/>
    <property type="evidence" value="ECO:0007669"/>
    <property type="project" value="UniProtKB-KW"/>
</dbReference>
<dbReference type="InterPro" id="IPR005467">
    <property type="entry name" value="His_kinase_dom"/>
</dbReference>
<dbReference type="SUPFAM" id="SSF55874">
    <property type="entry name" value="ATPase domain of HSP90 chaperone/DNA topoisomerase II/histidine kinase"/>
    <property type="match status" value="1"/>
</dbReference>